<dbReference type="PANTHER" id="PTHR14237">
    <property type="entry name" value="MOLYBDOPTERIN COFACTOR SULFURASE MOSC"/>
    <property type="match status" value="1"/>
</dbReference>
<proteinExistence type="predicted"/>
<evidence type="ECO:0000313" key="2">
    <source>
        <dbReference type="EMBL" id="TQL50922.1"/>
    </source>
</evidence>
<organism evidence="2 3">
    <name type="scientific">Ornithinicoccus hortensis</name>
    <dbReference type="NCBI Taxonomy" id="82346"/>
    <lineage>
        <taxon>Bacteria</taxon>
        <taxon>Bacillati</taxon>
        <taxon>Actinomycetota</taxon>
        <taxon>Actinomycetes</taxon>
        <taxon>Micrococcales</taxon>
        <taxon>Intrasporangiaceae</taxon>
        <taxon>Ornithinicoccus</taxon>
    </lineage>
</organism>
<evidence type="ECO:0000259" key="1">
    <source>
        <dbReference type="PROSITE" id="PS51340"/>
    </source>
</evidence>
<dbReference type="SUPFAM" id="SSF50800">
    <property type="entry name" value="PK beta-barrel domain-like"/>
    <property type="match status" value="1"/>
</dbReference>
<dbReference type="Pfam" id="PF03473">
    <property type="entry name" value="MOSC"/>
    <property type="match status" value="1"/>
</dbReference>
<dbReference type="RefSeq" id="WP_141784987.1">
    <property type="nucleotide sequence ID" value="NZ_BAAAIK010000002.1"/>
</dbReference>
<name>A0A542YS46_9MICO</name>
<dbReference type="InterPro" id="IPR005303">
    <property type="entry name" value="MOCOS_middle"/>
</dbReference>
<dbReference type="GO" id="GO:0030170">
    <property type="term" value="F:pyridoxal phosphate binding"/>
    <property type="evidence" value="ECO:0007669"/>
    <property type="project" value="InterPro"/>
</dbReference>
<dbReference type="GO" id="GO:0030151">
    <property type="term" value="F:molybdenum ion binding"/>
    <property type="evidence" value="ECO:0007669"/>
    <property type="project" value="InterPro"/>
</dbReference>
<gene>
    <name evidence="2" type="ORF">FB467_2042</name>
</gene>
<dbReference type="PROSITE" id="PS51340">
    <property type="entry name" value="MOSC"/>
    <property type="match status" value="1"/>
</dbReference>
<evidence type="ECO:0000313" key="3">
    <source>
        <dbReference type="Proteomes" id="UP000319516"/>
    </source>
</evidence>
<dbReference type="GO" id="GO:0003824">
    <property type="term" value="F:catalytic activity"/>
    <property type="evidence" value="ECO:0007669"/>
    <property type="project" value="InterPro"/>
</dbReference>
<comment type="caution">
    <text evidence="2">The sequence shown here is derived from an EMBL/GenBank/DDBJ whole genome shotgun (WGS) entry which is preliminary data.</text>
</comment>
<protein>
    <recommendedName>
        <fullName evidence="1">MOSC domain-containing protein</fullName>
    </recommendedName>
</protein>
<dbReference type="SUPFAM" id="SSF141673">
    <property type="entry name" value="MOSC N-terminal domain-like"/>
    <property type="match status" value="1"/>
</dbReference>
<reference evidence="2 3" key="1">
    <citation type="submission" date="2019-06" db="EMBL/GenBank/DDBJ databases">
        <title>Sequencing the genomes of 1000 actinobacteria strains.</title>
        <authorList>
            <person name="Klenk H.-P."/>
        </authorList>
    </citation>
    <scope>NUCLEOTIDE SEQUENCE [LARGE SCALE GENOMIC DNA]</scope>
    <source>
        <strain evidence="2 3">DSM 12335</strain>
    </source>
</reference>
<feature type="domain" description="MOSC" evidence="1">
    <location>
        <begin position="122"/>
        <end position="279"/>
    </location>
</feature>
<dbReference type="InterPro" id="IPR005302">
    <property type="entry name" value="MoCF_Sase_C"/>
</dbReference>
<keyword evidence="3" id="KW-1185">Reference proteome</keyword>
<dbReference type="PANTHER" id="PTHR14237:SF19">
    <property type="entry name" value="MITOCHONDRIAL AMIDOXIME REDUCING COMPONENT 1"/>
    <property type="match status" value="1"/>
</dbReference>
<sequence>MHLSAIHLHPVKSTAIRPVASATVGRAGLVGDREWMVVDTAGTLVSARELPALFRITADTPATDPAVGADLRLRAGGVPDLHLAAPGGRQVPVLLHRTALVATPAGAEGDAWVCRVTGRDGLRLVWCDDPTRRRLNPDWARPEDHTAFADSAPVSLASSTSLDRLNHWVRETAAQREEPAPGGLEMGRFRPNLVVDGVAEAFAEDGWRRIRVGSVEFRVPVRIDRCVMTTIDPTTRQGGKEPIRTLARHRREGGKTWFAMKLVPEVTGRIAVGDPVTVLEP</sequence>
<dbReference type="EMBL" id="VFOP01000001">
    <property type="protein sequence ID" value="TQL50922.1"/>
    <property type="molecule type" value="Genomic_DNA"/>
</dbReference>
<dbReference type="InterPro" id="IPR011037">
    <property type="entry name" value="Pyrv_Knase-like_insert_dom_sf"/>
</dbReference>
<accession>A0A542YS46</accession>
<dbReference type="Proteomes" id="UP000319516">
    <property type="component" value="Unassembled WGS sequence"/>
</dbReference>
<dbReference type="OrthoDB" id="9793178at2"/>
<dbReference type="AlphaFoldDB" id="A0A542YS46"/>
<dbReference type="Pfam" id="PF03476">
    <property type="entry name" value="MOSC_N"/>
    <property type="match status" value="1"/>
</dbReference>